<keyword evidence="4 6" id="KW-1133">Transmembrane helix</keyword>
<feature type="transmembrane region" description="Helical" evidence="6">
    <location>
        <begin position="90"/>
        <end position="112"/>
    </location>
</feature>
<feature type="transmembrane region" description="Helical" evidence="6">
    <location>
        <begin position="232"/>
        <end position="251"/>
    </location>
</feature>
<keyword evidence="2" id="KW-0813">Transport</keyword>
<feature type="transmembrane region" description="Helical" evidence="6">
    <location>
        <begin position="300"/>
        <end position="327"/>
    </location>
</feature>
<organism evidence="7 8">
    <name type="scientific">Cladobotryum mycophilum</name>
    <dbReference type="NCBI Taxonomy" id="491253"/>
    <lineage>
        <taxon>Eukaryota</taxon>
        <taxon>Fungi</taxon>
        <taxon>Dikarya</taxon>
        <taxon>Ascomycota</taxon>
        <taxon>Pezizomycotina</taxon>
        <taxon>Sordariomycetes</taxon>
        <taxon>Hypocreomycetidae</taxon>
        <taxon>Hypocreales</taxon>
        <taxon>Hypocreaceae</taxon>
        <taxon>Cladobotryum</taxon>
    </lineage>
</organism>
<feature type="transmembrane region" description="Helical" evidence="6">
    <location>
        <begin position="149"/>
        <end position="170"/>
    </location>
</feature>
<evidence type="ECO:0000256" key="2">
    <source>
        <dbReference type="ARBA" id="ARBA00022448"/>
    </source>
</evidence>
<evidence type="ECO:0000256" key="6">
    <source>
        <dbReference type="SAM" id="Phobius"/>
    </source>
</evidence>
<evidence type="ECO:0000256" key="4">
    <source>
        <dbReference type="ARBA" id="ARBA00022989"/>
    </source>
</evidence>
<dbReference type="InterPro" id="IPR036259">
    <property type="entry name" value="MFS_trans_sf"/>
</dbReference>
<comment type="subcellular location">
    <subcellularLocation>
        <location evidence="1">Membrane</location>
        <topology evidence="1">Multi-pass membrane protein</topology>
    </subcellularLocation>
</comment>
<dbReference type="Gene3D" id="1.20.1250.20">
    <property type="entry name" value="MFS general substrate transporter like domains"/>
    <property type="match status" value="1"/>
</dbReference>
<keyword evidence="8" id="KW-1185">Reference proteome</keyword>
<evidence type="ECO:0000256" key="3">
    <source>
        <dbReference type="ARBA" id="ARBA00022692"/>
    </source>
</evidence>
<gene>
    <name evidence="7" type="ORF">PT974_09906</name>
</gene>
<feature type="transmembrane region" description="Helical" evidence="6">
    <location>
        <begin position="257"/>
        <end position="279"/>
    </location>
</feature>
<feature type="transmembrane region" description="Helical" evidence="6">
    <location>
        <begin position="190"/>
        <end position="211"/>
    </location>
</feature>
<keyword evidence="5 6" id="KW-0472">Membrane</keyword>
<dbReference type="PANTHER" id="PTHR19432:SF35">
    <property type="entry name" value="SOLUTE CARRIER FAMILY 45 MEMBER 3 ISOFORM X1"/>
    <property type="match status" value="1"/>
</dbReference>
<proteinExistence type="predicted"/>
<dbReference type="PANTHER" id="PTHR19432">
    <property type="entry name" value="SUGAR TRANSPORTER"/>
    <property type="match status" value="1"/>
</dbReference>
<protein>
    <submittedName>
        <fullName evidence="7">General alpha-glucoside permease-like protein</fullName>
    </submittedName>
</protein>
<evidence type="ECO:0000256" key="1">
    <source>
        <dbReference type="ARBA" id="ARBA00004141"/>
    </source>
</evidence>
<name>A0ABR0SIG5_9HYPO</name>
<sequence>MTQRLARPDEESNLQQSAFIAVFCISTLNIAIQPLQGGLRALIVDTVPRHQQQTANAWAGVATSTTNLLCYLLSSLDLSKTLNFLGNSQFSILCVVTSLFLAMTITITCVVVKENNESTEQKTPKAANIIITLRYLCGSFPRLSPVVQGVLKVQFFSWMGWFPFLYYITIFVDNFTTSDTQHGTMRSGSVGLIIFSLASLLAGTTFPSLMTQARRASYKRKSSQGWYASPRHVWIASHILFASCMLATVLATSLWELYFLVGINGISWGITIWAPHAMISSHLSEKIVDQFADDGYERRPGIVVGLHNAAIAAPQIVAAIGCSLLFWMFDGASGDSVGWVIRVSALPTLTAAWLAKNVPD</sequence>
<keyword evidence="3 6" id="KW-0812">Transmembrane</keyword>
<accession>A0ABR0SIG5</accession>
<dbReference type="SUPFAM" id="SSF103473">
    <property type="entry name" value="MFS general substrate transporter"/>
    <property type="match status" value="1"/>
</dbReference>
<evidence type="ECO:0000313" key="8">
    <source>
        <dbReference type="Proteomes" id="UP001338125"/>
    </source>
</evidence>
<evidence type="ECO:0000313" key="7">
    <source>
        <dbReference type="EMBL" id="KAK5991621.1"/>
    </source>
</evidence>
<feature type="transmembrane region" description="Helical" evidence="6">
    <location>
        <begin position="339"/>
        <end position="355"/>
    </location>
</feature>
<evidence type="ECO:0000256" key="5">
    <source>
        <dbReference type="ARBA" id="ARBA00023136"/>
    </source>
</evidence>
<reference evidence="7 8" key="1">
    <citation type="submission" date="2024-01" db="EMBL/GenBank/DDBJ databases">
        <title>Complete genome of Cladobotryum mycophilum ATHUM6906.</title>
        <authorList>
            <person name="Christinaki A.C."/>
            <person name="Myridakis A.I."/>
            <person name="Kouvelis V.N."/>
        </authorList>
    </citation>
    <scope>NUCLEOTIDE SEQUENCE [LARGE SCALE GENOMIC DNA]</scope>
    <source>
        <strain evidence="7 8">ATHUM6906</strain>
    </source>
</reference>
<dbReference type="Proteomes" id="UP001338125">
    <property type="component" value="Unassembled WGS sequence"/>
</dbReference>
<dbReference type="EMBL" id="JAVFKD010000014">
    <property type="protein sequence ID" value="KAK5991621.1"/>
    <property type="molecule type" value="Genomic_DNA"/>
</dbReference>
<comment type="caution">
    <text evidence="7">The sequence shown here is derived from an EMBL/GenBank/DDBJ whole genome shotgun (WGS) entry which is preliminary data.</text>
</comment>